<feature type="region of interest" description="Disordered" evidence="1">
    <location>
        <begin position="85"/>
        <end position="109"/>
    </location>
</feature>
<dbReference type="Proteomes" id="UP001408356">
    <property type="component" value="Unassembled WGS sequence"/>
</dbReference>
<evidence type="ECO:0000256" key="1">
    <source>
        <dbReference type="SAM" id="MobiDB-lite"/>
    </source>
</evidence>
<keyword evidence="3" id="KW-1185">Reference proteome</keyword>
<dbReference type="EMBL" id="JARVKF010000035">
    <property type="protein sequence ID" value="KAK9424615.1"/>
    <property type="molecule type" value="Genomic_DNA"/>
</dbReference>
<evidence type="ECO:0000313" key="3">
    <source>
        <dbReference type="Proteomes" id="UP001408356"/>
    </source>
</evidence>
<name>A0ABR2VCG0_9PEZI</name>
<organism evidence="2 3">
    <name type="scientific">Seiridium unicorne</name>
    <dbReference type="NCBI Taxonomy" id="138068"/>
    <lineage>
        <taxon>Eukaryota</taxon>
        <taxon>Fungi</taxon>
        <taxon>Dikarya</taxon>
        <taxon>Ascomycota</taxon>
        <taxon>Pezizomycotina</taxon>
        <taxon>Sordariomycetes</taxon>
        <taxon>Xylariomycetidae</taxon>
        <taxon>Amphisphaeriales</taxon>
        <taxon>Sporocadaceae</taxon>
        <taxon>Seiridium</taxon>
    </lineage>
</organism>
<gene>
    <name evidence="2" type="ORF">SUNI508_03491</name>
</gene>
<accession>A0ABR2VCG0</accession>
<reference evidence="2 3" key="1">
    <citation type="journal article" date="2024" name="J. Plant Pathol.">
        <title>Sequence and assembly of the genome of Seiridium unicorne, isolate CBS 538.82, causal agent of cypress canker disease.</title>
        <authorList>
            <person name="Scali E."/>
            <person name="Rocca G.D."/>
            <person name="Danti R."/>
            <person name="Garbelotto M."/>
            <person name="Barberini S."/>
            <person name="Baroncelli R."/>
            <person name="Emiliani G."/>
        </authorList>
    </citation>
    <scope>NUCLEOTIDE SEQUENCE [LARGE SCALE GENOMIC DNA]</scope>
    <source>
        <strain evidence="2 3">BM-138-508</strain>
    </source>
</reference>
<comment type="caution">
    <text evidence="2">The sequence shown here is derived from an EMBL/GenBank/DDBJ whole genome shotgun (WGS) entry which is preliminary data.</text>
</comment>
<sequence length="109" mass="11537">MSRSDRDDLARGPFQLSADTTLAWLGGVAWMGTARTDWRLVAFGRLWYGHGTIRADACFCHGHVALSDAGAHGTLRDWLLQAGGRGSAPAKGKAPHAPVAAMPVRGADL</sequence>
<evidence type="ECO:0000313" key="2">
    <source>
        <dbReference type="EMBL" id="KAK9424615.1"/>
    </source>
</evidence>
<protein>
    <submittedName>
        <fullName evidence="2">Uncharacterized protein</fullName>
    </submittedName>
</protein>
<proteinExistence type="predicted"/>